<dbReference type="EMBL" id="JACSDY010000003">
    <property type="protein sequence ID" value="KAF7431364.1"/>
    <property type="molecule type" value="Genomic_DNA"/>
</dbReference>
<evidence type="ECO:0000313" key="2">
    <source>
        <dbReference type="EMBL" id="KAF7431364.1"/>
    </source>
</evidence>
<feature type="compositionally biased region" description="Gly residues" evidence="1">
    <location>
        <begin position="28"/>
        <end position="39"/>
    </location>
</feature>
<name>A0A834P751_VESPE</name>
<proteinExistence type="predicted"/>
<sequence length="72" mass="6774">MEILFAEKYCGIVGGGGLRVDRGRVRGVRGGSRGGGGGGGERRGGGGEGGRGGGGGGGGGSARRSIAICTPI</sequence>
<gene>
    <name evidence="2" type="ORF">H0235_004288</name>
</gene>
<feature type="compositionally biased region" description="Gly residues" evidence="1">
    <location>
        <begin position="46"/>
        <end position="61"/>
    </location>
</feature>
<evidence type="ECO:0000313" key="3">
    <source>
        <dbReference type="Proteomes" id="UP000600918"/>
    </source>
</evidence>
<keyword evidence="3" id="KW-1185">Reference proteome</keyword>
<reference evidence="2" key="1">
    <citation type="journal article" date="2020" name="G3 (Bethesda)">
        <title>High-Quality Assemblies for Three Invasive Social Wasps from the &lt;i&gt;Vespula&lt;/i&gt; Genus.</title>
        <authorList>
            <person name="Harrop T.W.R."/>
            <person name="Guhlin J."/>
            <person name="McLaughlin G.M."/>
            <person name="Permina E."/>
            <person name="Stockwell P."/>
            <person name="Gilligan J."/>
            <person name="Le Lec M.F."/>
            <person name="Gruber M.A.M."/>
            <person name="Quinn O."/>
            <person name="Lovegrove M."/>
            <person name="Duncan E.J."/>
            <person name="Remnant E.J."/>
            <person name="Van Eeckhoven J."/>
            <person name="Graham B."/>
            <person name="Knapp R.A."/>
            <person name="Langford K.W."/>
            <person name="Kronenberg Z."/>
            <person name="Press M.O."/>
            <person name="Eacker S.M."/>
            <person name="Wilson-Rankin E.E."/>
            <person name="Purcell J."/>
            <person name="Lester P.J."/>
            <person name="Dearden P.K."/>
        </authorList>
    </citation>
    <scope>NUCLEOTIDE SEQUENCE</scope>
    <source>
        <strain evidence="2">Volc-1</strain>
    </source>
</reference>
<dbReference type="AlphaFoldDB" id="A0A834P751"/>
<accession>A0A834P751</accession>
<comment type="caution">
    <text evidence="2">The sequence shown here is derived from an EMBL/GenBank/DDBJ whole genome shotgun (WGS) entry which is preliminary data.</text>
</comment>
<organism evidence="2 3">
    <name type="scientific">Vespula pensylvanica</name>
    <name type="common">Western yellow jacket</name>
    <name type="synonym">Wasp</name>
    <dbReference type="NCBI Taxonomy" id="30213"/>
    <lineage>
        <taxon>Eukaryota</taxon>
        <taxon>Metazoa</taxon>
        <taxon>Ecdysozoa</taxon>
        <taxon>Arthropoda</taxon>
        <taxon>Hexapoda</taxon>
        <taxon>Insecta</taxon>
        <taxon>Pterygota</taxon>
        <taxon>Neoptera</taxon>
        <taxon>Endopterygota</taxon>
        <taxon>Hymenoptera</taxon>
        <taxon>Apocrita</taxon>
        <taxon>Aculeata</taxon>
        <taxon>Vespoidea</taxon>
        <taxon>Vespidae</taxon>
        <taxon>Vespinae</taxon>
        <taxon>Vespula</taxon>
    </lineage>
</organism>
<protein>
    <submittedName>
        <fullName evidence="2">Uncharacterized protein</fullName>
    </submittedName>
</protein>
<feature type="region of interest" description="Disordered" evidence="1">
    <location>
        <begin position="24"/>
        <end position="64"/>
    </location>
</feature>
<dbReference type="Proteomes" id="UP000600918">
    <property type="component" value="Unassembled WGS sequence"/>
</dbReference>
<evidence type="ECO:0000256" key="1">
    <source>
        <dbReference type="SAM" id="MobiDB-lite"/>
    </source>
</evidence>